<dbReference type="Proteomes" id="UP000504637">
    <property type="component" value="Unplaced"/>
</dbReference>
<reference evidence="5" key="1">
    <citation type="submission" date="2020-01" db="EMBL/GenBank/DDBJ databases">
        <authorList>
            <consortium name="DOE Joint Genome Institute"/>
            <person name="Haridas S."/>
            <person name="Albert R."/>
            <person name="Binder M."/>
            <person name="Bloem J."/>
            <person name="Labutti K."/>
            <person name="Salamov A."/>
            <person name="Andreopoulos B."/>
            <person name="Baker S.E."/>
            <person name="Barry K."/>
            <person name="Bills G."/>
            <person name="Bluhm B.H."/>
            <person name="Cannon C."/>
            <person name="Castanera R."/>
            <person name="Culley D.E."/>
            <person name="Daum C."/>
            <person name="Ezra D."/>
            <person name="Gonzalez J.B."/>
            <person name="Henrissat B."/>
            <person name="Kuo A."/>
            <person name="Liang C."/>
            <person name="Lipzen A."/>
            <person name="Lutzoni F."/>
            <person name="Magnuson J."/>
            <person name="Mondo S."/>
            <person name="Nolan M."/>
            <person name="Ohm R."/>
            <person name="Pangilinan J."/>
            <person name="Park H.-J."/>
            <person name="Ramirez L."/>
            <person name="Alfaro M."/>
            <person name="Sun H."/>
            <person name="Tritt A."/>
            <person name="Yoshinaga Y."/>
            <person name="Zwiers L.-H."/>
            <person name="Turgeon B.G."/>
            <person name="Goodwin S.B."/>
            <person name="Spatafora J.W."/>
            <person name="Crous P.W."/>
            <person name="Grigoriev I.V."/>
        </authorList>
    </citation>
    <scope>NUCLEOTIDE SEQUENCE</scope>
    <source>
        <strain evidence="5">CBS 342.82</strain>
    </source>
</reference>
<feature type="region of interest" description="Disordered" evidence="1">
    <location>
        <begin position="415"/>
        <end position="441"/>
    </location>
</feature>
<name>A0A6J3LYY7_9PEZI</name>
<protein>
    <recommendedName>
        <fullName evidence="3">Brl1/Brr6 domain-containing protein</fullName>
    </recommendedName>
</protein>
<keyword evidence="2" id="KW-1133">Transmembrane helix</keyword>
<sequence length="449" mass="50418">MGSRGNESGMDFEYENRTGPLDMQSPFAKLAQNQRSTAKEAQSRKRNYNAFDSPHKSPSKSSIAAFNSLYNTPRKTNPDFDDSSAGETPRSPEPMDSDATPEMRHTGRAMTKLSFTNTATGSPAEKDRARDRERGSPSKEKRPSPQRRESWLVRGMKKAFSPGRGEIARPNHSGAVEKQVKKRREKNIHRQVARKRRQSASDSEDDSDVARRKSSGSQGGEAKQHWLSSMFTFIAQHPTVPHILSFYAQLVFNIFLLGGCAYLIYCFWAAVQGDVDKKSHEAMADIMVEMAACAKSYRENRCDPSMRLPALETVCNNWDKCMNQDPTRVGRAKVSAHTFAEIFNSFVEPISWKAMIFTFGLVFACFFTTNMAFGIFRDKASNAGAQYPQYYHQPPPPTPQRHVSGHEVGFYGSSTPWHQPPVNMEPQPSAGGYGQIEGRSSPIRRLMFD</sequence>
<reference evidence="5" key="3">
    <citation type="submission" date="2025-08" db="UniProtKB">
        <authorList>
            <consortium name="RefSeq"/>
        </authorList>
    </citation>
    <scope>IDENTIFICATION</scope>
    <source>
        <strain evidence="5">CBS 342.82</strain>
    </source>
</reference>
<evidence type="ECO:0000313" key="5">
    <source>
        <dbReference type="RefSeq" id="XP_033458026.1"/>
    </source>
</evidence>
<proteinExistence type="predicted"/>
<keyword evidence="2" id="KW-0472">Membrane</keyword>
<dbReference type="PANTHER" id="PTHR28136">
    <property type="entry name" value="NUCLEUS EXPORT PROTEIN BRR6"/>
    <property type="match status" value="1"/>
</dbReference>
<gene>
    <name evidence="5" type="ORF">K489DRAFT_382037</name>
</gene>
<dbReference type="GO" id="GO:0055088">
    <property type="term" value="P:lipid homeostasis"/>
    <property type="evidence" value="ECO:0007669"/>
    <property type="project" value="InterPro"/>
</dbReference>
<dbReference type="OrthoDB" id="5961at2759"/>
<feature type="compositionally biased region" description="Basic residues" evidence="1">
    <location>
        <begin position="180"/>
        <end position="198"/>
    </location>
</feature>
<dbReference type="RefSeq" id="XP_033458026.1">
    <property type="nucleotide sequence ID" value="XM_033605274.1"/>
</dbReference>
<evidence type="ECO:0000256" key="1">
    <source>
        <dbReference type="SAM" id="MobiDB-lite"/>
    </source>
</evidence>
<dbReference type="SMART" id="SM01042">
    <property type="entry name" value="Brr6_like_C_C"/>
    <property type="match status" value="1"/>
</dbReference>
<evidence type="ECO:0000256" key="2">
    <source>
        <dbReference type="SAM" id="Phobius"/>
    </source>
</evidence>
<dbReference type="InterPro" id="IPR040202">
    <property type="entry name" value="Brl1/Brr6"/>
</dbReference>
<accession>A0A6J3LYY7</accession>
<dbReference type="AlphaFoldDB" id="A0A6J3LYY7"/>
<evidence type="ECO:0000313" key="4">
    <source>
        <dbReference type="Proteomes" id="UP000504637"/>
    </source>
</evidence>
<organism evidence="5">
    <name type="scientific">Dissoconium aciculare CBS 342.82</name>
    <dbReference type="NCBI Taxonomy" id="1314786"/>
    <lineage>
        <taxon>Eukaryota</taxon>
        <taxon>Fungi</taxon>
        <taxon>Dikarya</taxon>
        <taxon>Ascomycota</taxon>
        <taxon>Pezizomycotina</taxon>
        <taxon>Dothideomycetes</taxon>
        <taxon>Dothideomycetidae</taxon>
        <taxon>Mycosphaerellales</taxon>
        <taxon>Dissoconiaceae</taxon>
        <taxon>Dissoconium</taxon>
    </lineage>
</organism>
<dbReference type="Pfam" id="PF10104">
    <property type="entry name" value="Brr6_like_C_C"/>
    <property type="match status" value="1"/>
</dbReference>
<feature type="transmembrane region" description="Helical" evidence="2">
    <location>
        <begin position="250"/>
        <end position="271"/>
    </location>
</feature>
<reference evidence="5" key="2">
    <citation type="submission" date="2020-04" db="EMBL/GenBank/DDBJ databases">
        <authorList>
            <consortium name="NCBI Genome Project"/>
        </authorList>
    </citation>
    <scope>NUCLEOTIDE SEQUENCE</scope>
    <source>
        <strain evidence="5">CBS 342.82</strain>
    </source>
</reference>
<feature type="compositionally biased region" description="Polar residues" evidence="1">
    <location>
        <begin position="59"/>
        <end position="75"/>
    </location>
</feature>
<feature type="compositionally biased region" description="Basic and acidic residues" evidence="1">
    <location>
        <begin position="124"/>
        <end position="151"/>
    </location>
</feature>
<keyword evidence="2" id="KW-0812">Transmembrane</keyword>
<feature type="region of interest" description="Disordered" evidence="1">
    <location>
        <begin position="1"/>
        <end position="221"/>
    </location>
</feature>
<evidence type="ECO:0000259" key="3">
    <source>
        <dbReference type="SMART" id="SM01042"/>
    </source>
</evidence>
<feature type="transmembrane region" description="Helical" evidence="2">
    <location>
        <begin position="354"/>
        <end position="376"/>
    </location>
</feature>
<dbReference type="PANTHER" id="PTHR28136:SF1">
    <property type="entry name" value="NUCLEUS EXPORT PROTEIN BRL1"/>
    <property type="match status" value="1"/>
</dbReference>
<keyword evidence="4" id="KW-1185">Reference proteome</keyword>
<dbReference type="GO" id="GO:0006998">
    <property type="term" value="P:nuclear envelope organization"/>
    <property type="evidence" value="ECO:0007669"/>
    <property type="project" value="InterPro"/>
</dbReference>
<feature type="domain" description="Brl1/Brr6" evidence="3">
    <location>
        <begin position="244"/>
        <end position="377"/>
    </location>
</feature>
<dbReference type="GeneID" id="54363074"/>
<dbReference type="GO" id="GO:0031965">
    <property type="term" value="C:nuclear membrane"/>
    <property type="evidence" value="ECO:0007669"/>
    <property type="project" value="InterPro"/>
</dbReference>
<dbReference type="InterPro" id="IPR018767">
    <property type="entry name" value="Brl1/Brr6_dom"/>
</dbReference>